<proteinExistence type="inferred from homology"/>
<dbReference type="AlphaFoldDB" id="A0AAW0RJC3"/>
<dbReference type="SUPFAM" id="SSF51004">
    <property type="entry name" value="C-terminal (heme d1) domain of cytochrome cd1-nitrite reductase"/>
    <property type="match status" value="1"/>
</dbReference>
<dbReference type="PANTHER" id="PTHR30344">
    <property type="entry name" value="6-PHOSPHOGLUCONOLACTONASE-RELATED"/>
    <property type="match status" value="1"/>
</dbReference>
<keyword evidence="3" id="KW-1185">Reference proteome</keyword>
<accession>A0AAW0RJC3</accession>
<dbReference type="InterPro" id="IPR015943">
    <property type="entry name" value="WD40/YVTN_repeat-like_dom_sf"/>
</dbReference>
<sequence length="368" mass="40116">MAKFLIARPGHVYLATYDAVANKFAIIHDLAVPGCPSCLAVDHARSLAYVVDEDSHKFHRFHLDPFPDIPFSQILTVDTASPGAVYLAFSQDKQRLLGASFAGGAVDVWDVSDGLGLEKTIVSDGKPGPVAHIQDAPHPHQVLLDPTGRFYVVLDLGTDEILVLDSKDDAFTISSRVTVGPPGSGPRHGAFYPVGAPRATHYILLCELANAIVVYALRYADSTLYFTRVSETCSFGPGGPSVATARAGHLELLRDSKHLYVTNRLTGRASDSIAYLRVHTDGAHPRLEFVQEVPTCGRLPRMFCVLDEGRGDVMVANEESEFALVLFERALDGVIKEPPKLRVEMSEFMDEAEMKAKLGNGPKFIMEL</sequence>
<organism evidence="2 3">
    <name type="scientific">Beauveria asiatica</name>
    <dbReference type="NCBI Taxonomy" id="1069075"/>
    <lineage>
        <taxon>Eukaryota</taxon>
        <taxon>Fungi</taxon>
        <taxon>Dikarya</taxon>
        <taxon>Ascomycota</taxon>
        <taxon>Pezizomycotina</taxon>
        <taxon>Sordariomycetes</taxon>
        <taxon>Hypocreomycetidae</taxon>
        <taxon>Hypocreales</taxon>
        <taxon>Cordycipitaceae</taxon>
        <taxon>Beauveria</taxon>
    </lineage>
</organism>
<dbReference type="InterPro" id="IPR011048">
    <property type="entry name" value="Haem_d1_sf"/>
</dbReference>
<dbReference type="Pfam" id="PF10282">
    <property type="entry name" value="Lactonase"/>
    <property type="match status" value="1"/>
</dbReference>
<comment type="similarity">
    <text evidence="1">Belongs to the cycloisomerase 2 family.</text>
</comment>
<dbReference type="EMBL" id="JAAHCF010000745">
    <property type="protein sequence ID" value="KAK8142143.1"/>
    <property type="molecule type" value="Genomic_DNA"/>
</dbReference>
<dbReference type="Proteomes" id="UP001397290">
    <property type="component" value="Unassembled WGS sequence"/>
</dbReference>
<dbReference type="GO" id="GO:0017057">
    <property type="term" value="F:6-phosphogluconolactonase activity"/>
    <property type="evidence" value="ECO:0007669"/>
    <property type="project" value="TreeGrafter"/>
</dbReference>
<dbReference type="InterPro" id="IPR050282">
    <property type="entry name" value="Cycloisomerase_2"/>
</dbReference>
<evidence type="ECO:0000256" key="1">
    <source>
        <dbReference type="ARBA" id="ARBA00005564"/>
    </source>
</evidence>
<comment type="caution">
    <text evidence="2">The sequence shown here is derived from an EMBL/GenBank/DDBJ whole genome shotgun (WGS) entry which is preliminary data.</text>
</comment>
<name>A0AAW0RJC3_9HYPO</name>
<protein>
    <recommendedName>
        <fullName evidence="4">Carboxy-cis,cis-muconate cyclase</fullName>
    </recommendedName>
</protein>
<evidence type="ECO:0000313" key="3">
    <source>
        <dbReference type="Proteomes" id="UP001397290"/>
    </source>
</evidence>
<dbReference type="PANTHER" id="PTHR30344:SF1">
    <property type="entry name" value="6-PHOSPHOGLUCONOLACTONASE"/>
    <property type="match status" value="1"/>
</dbReference>
<evidence type="ECO:0000313" key="2">
    <source>
        <dbReference type="EMBL" id="KAK8142143.1"/>
    </source>
</evidence>
<evidence type="ECO:0008006" key="4">
    <source>
        <dbReference type="Google" id="ProtNLM"/>
    </source>
</evidence>
<dbReference type="InterPro" id="IPR019405">
    <property type="entry name" value="Lactonase_7-beta_prop"/>
</dbReference>
<reference evidence="2 3" key="1">
    <citation type="submission" date="2020-02" db="EMBL/GenBank/DDBJ databases">
        <title>Comparative genomics of the hypocrealean fungal genus Beauvera.</title>
        <authorList>
            <person name="Showalter D.N."/>
            <person name="Bushley K.E."/>
            <person name="Rehner S.A."/>
        </authorList>
    </citation>
    <scope>NUCLEOTIDE SEQUENCE [LARGE SCALE GENOMIC DNA]</scope>
    <source>
        <strain evidence="2 3">ARSEF4384</strain>
    </source>
</reference>
<gene>
    <name evidence="2" type="ORF">G3M48_009280</name>
</gene>
<dbReference type="Gene3D" id="2.130.10.10">
    <property type="entry name" value="YVTN repeat-like/Quinoprotein amine dehydrogenase"/>
    <property type="match status" value="1"/>
</dbReference>